<accession>A0A6A6RLN2</accession>
<proteinExistence type="predicted"/>
<dbReference type="PANTHER" id="PTHR42085">
    <property type="entry name" value="F-BOX DOMAIN-CONTAINING PROTEIN"/>
    <property type="match status" value="1"/>
</dbReference>
<dbReference type="Proteomes" id="UP000799753">
    <property type="component" value="Unassembled WGS sequence"/>
</dbReference>
<dbReference type="EMBL" id="MU006798">
    <property type="protein sequence ID" value="KAF2636519.1"/>
    <property type="molecule type" value="Genomic_DNA"/>
</dbReference>
<reference evidence="1" key="1">
    <citation type="journal article" date="2020" name="Stud. Mycol.">
        <title>101 Dothideomycetes genomes: a test case for predicting lifestyles and emergence of pathogens.</title>
        <authorList>
            <person name="Haridas S."/>
            <person name="Albert R."/>
            <person name="Binder M."/>
            <person name="Bloem J."/>
            <person name="Labutti K."/>
            <person name="Salamov A."/>
            <person name="Andreopoulos B."/>
            <person name="Baker S."/>
            <person name="Barry K."/>
            <person name="Bills G."/>
            <person name="Bluhm B."/>
            <person name="Cannon C."/>
            <person name="Castanera R."/>
            <person name="Culley D."/>
            <person name="Daum C."/>
            <person name="Ezra D."/>
            <person name="Gonzalez J."/>
            <person name="Henrissat B."/>
            <person name="Kuo A."/>
            <person name="Liang C."/>
            <person name="Lipzen A."/>
            <person name="Lutzoni F."/>
            <person name="Magnuson J."/>
            <person name="Mondo S."/>
            <person name="Nolan M."/>
            <person name="Ohm R."/>
            <person name="Pangilinan J."/>
            <person name="Park H.-J."/>
            <person name="Ramirez L."/>
            <person name="Alfaro M."/>
            <person name="Sun H."/>
            <person name="Tritt A."/>
            <person name="Yoshinaga Y."/>
            <person name="Zwiers L.-H."/>
            <person name="Turgeon B."/>
            <person name="Goodwin S."/>
            <person name="Spatafora J."/>
            <person name="Crous P."/>
            <person name="Grigoriev I."/>
        </authorList>
    </citation>
    <scope>NUCLEOTIDE SEQUENCE</scope>
    <source>
        <strain evidence="1">CBS 473.64</strain>
    </source>
</reference>
<organism evidence="1 2">
    <name type="scientific">Massarina eburnea CBS 473.64</name>
    <dbReference type="NCBI Taxonomy" id="1395130"/>
    <lineage>
        <taxon>Eukaryota</taxon>
        <taxon>Fungi</taxon>
        <taxon>Dikarya</taxon>
        <taxon>Ascomycota</taxon>
        <taxon>Pezizomycotina</taxon>
        <taxon>Dothideomycetes</taxon>
        <taxon>Pleosporomycetidae</taxon>
        <taxon>Pleosporales</taxon>
        <taxon>Massarineae</taxon>
        <taxon>Massarinaceae</taxon>
        <taxon>Massarina</taxon>
    </lineage>
</organism>
<evidence type="ECO:0000313" key="1">
    <source>
        <dbReference type="EMBL" id="KAF2636519.1"/>
    </source>
</evidence>
<name>A0A6A6RLN2_9PLEO</name>
<dbReference type="InterPro" id="IPR038883">
    <property type="entry name" value="AN11006-like"/>
</dbReference>
<dbReference type="AlphaFoldDB" id="A0A6A6RLN2"/>
<evidence type="ECO:0000313" key="2">
    <source>
        <dbReference type="Proteomes" id="UP000799753"/>
    </source>
</evidence>
<feature type="non-terminal residue" evidence="1">
    <location>
        <position position="1"/>
    </location>
</feature>
<sequence>VPAFPPRPVDFDQPFPFMNLPITIRKRIYENLLVIPAIICVRQNHTAYHEEKKAFLYQESRALLPGIAYALAQTTVDGHKFRYSNFRSATTIMLRTNRAIYNESKPILYGKNRFEIVMPSLELSPPIDFSIPLFSRHVQSFVHHIVIRIRAFYPTQWLLNGGFAELRTAYRGLETLTLVLEIETADRGLSKRFKKADGEKWVPYVKRLHGLMAVDISGGGGAKFVRSIPTWIDLRVLFDGDRYDEIGGDTAEEEEKEEVARTDMKRGLPEAFELFKKGSRAHLSGAGK</sequence>
<dbReference type="PANTHER" id="PTHR42085:SF2">
    <property type="entry name" value="F-BOX DOMAIN-CONTAINING PROTEIN"/>
    <property type="match status" value="1"/>
</dbReference>
<keyword evidence="2" id="KW-1185">Reference proteome</keyword>
<dbReference type="OrthoDB" id="2951834at2759"/>
<gene>
    <name evidence="1" type="ORF">P280DRAFT_409207</name>
</gene>
<protein>
    <submittedName>
        <fullName evidence="1">Uncharacterized protein</fullName>
    </submittedName>
</protein>